<gene>
    <name evidence="13" type="ORF">FYJ26_04500</name>
</gene>
<feature type="binding site" evidence="10">
    <location>
        <begin position="241"/>
        <end position="245"/>
    </location>
    <ligand>
        <name>substrate</name>
    </ligand>
</feature>
<dbReference type="InterPro" id="IPR028357">
    <property type="entry name" value="UDPglc_DH_bac"/>
</dbReference>
<dbReference type="SMART" id="SM00984">
    <property type="entry name" value="UDPG_MGDP_dh_C"/>
    <property type="match status" value="1"/>
</dbReference>
<dbReference type="InterPro" id="IPR013328">
    <property type="entry name" value="6PGD_dom2"/>
</dbReference>
<keyword evidence="6 8" id="KW-0520">NAD</keyword>
<feature type="binding site" evidence="10">
    <location>
        <position position="249"/>
    </location>
    <ligand>
        <name>substrate</name>
    </ligand>
</feature>
<feature type="binding site" evidence="10">
    <location>
        <begin position="142"/>
        <end position="145"/>
    </location>
    <ligand>
        <name>substrate</name>
    </ligand>
</feature>
<feature type="binding site" evidence="11">
    <location>
        <position position="29"/>
    </location>
    <ligand>
        <name>NAD(+)</name>
        <dbReference type="ChEBI" id="CHEBI:57540"/>
    </ligand>
</feature>
<dbReference type="InterPro" id="IPR008927">
    <property type="entry name" value="6-PGluconate_DH-like_C_sf"/>
</dbReference>
<feature type="binding site" evidence="11">
    <location>
        <position position="83"/>
    </location>
    <ligand>
        <name>NAD(+)</name>
        <dbReference type="ChEBI" id="CHEBI:57540"/>
    </ligand>
</feature>
<proteinExistence type="inferred from homology"/>
<dbReference type="GO" id="GO:0003979">
    <property type="term" value="F:UDP-glucose 6-dehydrogenase activity"/>
    <property type="evidence" value="ECO:0007669"/>
    <property type="project" value="UniProtKB-EC"/>
</dbReference>
<dbReference type="UniPathway" id="UPA00038">
    <property type="reaction ID" value="UER00491"/>
</dbReference>
<evidence type="ECO:0000256" key="5">
    <source>
        <dbReference type="ARBA" id="ARBA00023002"/>
    </source>
</evidence>
<evidence type="ECO:0000256" key="10">
    <source>
        <dbReference type="PIRSR" id="PIRSR500134-2"/>
    </source>
</evidence>
<evidence type="ECO:0000256" key="3">
    <source>
        <dbReference type="ARBA" id="ARBA00012954"/>
    </source>
</evidence>
<evidence type="ECO:0000259" key="12">
    <source>
        <dbReference type="SMART" id="SM00984"/>
    </source>
</evidence>
<dbReference type="SUPFAM" id="SSF52413">
    <property type="entry name" value="UDP-glucose/GDP-mannose dehydrogenase C-terminal domain"/>
    <property type="match status" value="1"/>
</dbReference>
<feature type="binding site" evidence="10">
    <location>
        <position position="305"/>
    </location>
    <ligand>
        <name>substrate</name>
    </ligand>
</feature>
<evidence type="ECO:0000256" key="9">
    <source>
        <dbReference type="PIRSR" id="PIRSR500134-1"/>
    </source>
</evidence>
<keyword evidence="14" id="KW-1185">Reference proteome</keyword>
<evidence type="ECO:0000256" key="6">
    <source>
        <dbReference type="ARBA" id="ARBA00023027"/>
    </source>
</evidence>
<feature type="binding site" evidence="10">
    <location>
        <position position="196"/>
    </location>
    <ligand>
        <name>substrate</name>
    </ligand>
</feature>
<sequence length="386" mass="44309">MKITVLGMGYVGLSNAILLSQSNEVIGIDVVSEKVNLINNKKSPLKDDYIINYLKNKNLNFVAKTSGKDDYADSDLVILALPTNYDEKEEFFDTHFLDDAIKEIKEIRNNLPILIKSTIPIGYTREKNEEYKSNNIYFSPEFLREGKALYDSLHPSRIIVSENGGFEKEIARLYKSEALNNPKVLLMKSDEAESVKLFANTYLAMRVSFFNELDTFAIAKGLDSKNIIEGISEDPRIGNYYNNPSFGYGGYCLPKDTRQLYANYKEIPNALFKPIIESNEVRKEFIAKDIMTYKPKQIGIYRLVMKKGSDNFRKSAIFDIIEILKKENVDLIIYEPTVDSDEFEGLKVINNLEEFKEADIIIANRISDDLKDIEEKVYSRDIFTRD</sequence>
<evidence type="ECO:0000256" key="11">
    <source>
        <dbReference type="PIRSR" id="PIRSR500134-3"/>
    </source>
</evidence>
<dbReference type="AlphaFoldDB" id="A0A6N7VUG1"/>
<dbReference type="SUPFAM" id="SSF51735">
    <property type="entry name" value="NAD(P)-binding Rossmann-fold domains"/>
    <property type="match status" value="1"/>
</dbReference>
<comment type="caution">
    <text evidence="13">The sequence shown here is derived from an EMBL/GenBank/DDBJ whole genome shotgun (WGS) entry which is preliminary data.</text>
</comment>
<evidence type="ECO:0000256" key="2">
    <source>
        <dbReference type="ARBA" id="ARBA00006601"/>
    </source>
</evidence>
<evidence type="ECO:0000256" key="4">
    <source>
        <dbReference type="ARBA" id="ARBA00015132"/>
    </source>
</evidence>
<dbReference type="EMBL" id="VULQ01000004">
    <property type="protein sequence ID" value="MSS77674.1"/>
    <property type="molecule type" value="Genomic_DNA"/>
</dbReference>
<accession>A0A6N7VUG1</accession>
<feature type="active site" description="Nucleophile" evidence="9">
    <location>
        <position position="252"/>
    </location>
</feature>
<dbReference type="InterPro" id="IPR001732">
    <property type="entry name" value="UDP-Glc/GDP-Man_DH_N"/>
</dbReference>
<dbReference type="NCBIfam" id="TIGR03026">
    <property type="entry name" value="NDP-sugDHase"/>
    <property type="match status" value="1"/>
</dbReference>
<feature type="binding site" evidence="11">
    <location>
        <position position="313"/>
    </location>
    <ligand>
        <name>NAD(+)</name>
        <dbReference type="ChEBI" id="CHEBI:57540"/>
    </ligand>
</feature>
<dbReference type="Gene3D" id="1.10.1040.10">
    <property type="entry name" value="N-(1-d-carboxylethyl)-l-norvaline Dehydrogenase, domain 2"/>
    <property type="match status" value="1"/>
</dbReference>
<dbReference type="Pfam" id="PF00984">
    <property type="entry name" value="UDPG_MGDP_dh"/>
    <property type="match status" value="1"/>
</dbReference>
<evidence type="ECO:0000256" key="8">
    <source>
        <dbReference type="PIRNR" id="PIRNR000124"/>
    </source>
</evidence>
<evidence type="ECO:0000256" key="7">
    <source>
        <dbReference type="ARBA" id="ARBA00047473"/>
    </source>
</evidence>
<reference evidence="13 14" key="1">
    <citation type="submission" date="2019-08" db="EMBL/GenBank/DDBJ databases">
        <title>In-depth cultivation of the pig gut microbiome towards novel bacterial diversity and tailored functional studies.</title>
        <authorList>
            <person name="Wylensek D."/>
            <person name="Hitch T.C.A."/>
            <person name="Clavel T."/>
        </authorList>
    </citation>
    <scope>NUCLEOTIDE SEQUENCE [LARGE SCALE GENOMIC DNA]</scope>
    <source>
        <strain evidence="13 14">WCA-380-WT-2B</strain>
    </source>
</reference>
<dbReference type="PANTHER" id="PTHR43750">
    <property type="entry name" value="UDP-GLUCOSE 6-DEHYDROGENASE TUAD"/>
    <property type="match status" value="1"/>
</dbReference>
<feature type="binding site" evidence="11">
    <location>
        <position position="255"/>
    </location>
    <ligand>
        <name>NAD(+)</name>
        <dbReference type="ChEBI" id="CHEBI:57540"/>
    </ligand>
</feature>
<keyword evidence="5 8" id="KW-0560">Oxidoreductase</keyword>
<dbReference type="PIRSF" id="PIRSF000124">
    <property type="entry name" value="UDPglc_GDPman_dh"/>
    <property type="match status" value="1"/>
</dbReference>
<name>A0A6N7VUG1_9FIRM</name>
<dbReference type="InterPro" id="IPR014027">
    <property type="entry name" value="UDP-Glc/GDP-Man_DH_C"/>
</dbReference>
<comment type="similarity">
    <text evidence="2 8">Belongs to the UDP-glucose/GDP-mannose dehydrogenase family.</text>
</comment>
<dbReference type="SUPFAM" id="SSF48179">
    <property type="entry name" value="6-phosphogluconate dehydrogenase C-terminal domain-like"/>
    <property type="match status" value="1"/>
</dbReference>
<feature type="binding site" evidence="11">
    <location>
        <position position="34"/>
    </location>
    <ligand>
        <name>NAD(+)</name>
        <dbReference type="ChEBI" id="CHEBI:57540"/>
    </ligand>
</feature>
<organism evidence="13 14">
    <name type="scientific">Anaerococcus porci</name>
    <dbReference type="NCBI Taxonomy" id="2652269"/>
    <lineage>
        <taxon>Bacteria</taxon>
        <taxon>Bacillati</taxon>
        <taxon>Bacillota</taxon>
        <taxon>Tissierellia</taxon>
        <taxon>Tissierellales</taxon>
        <taxon>Peptoniphilaceae</taxon>
        <taxon>Anaerococcus</taxon>
    </lineage>
</organism>
<evidence type="ECO:0000256" key="1">
    <source>
        <dbReference type="ARBA" id="ARBA00004701"/>
    </source>
</evidence>
<feature type="binding site" evidence="11">
    <location>
        <position position="145"/>
    </location>
    <ligand>
        <name>NAD(+)</name>
        <dbReference type="ChEBI" id="CHEBI:57540"/>
    </ligand>
</feature>
<dbReference type="EC" id="1.1.1.22" evidence="3 8"/>
<dbReference type="PIRSF" id="PIRSF500134">
    <property type="entry name" value="UDPglc_DH_bac"/>
    <property type="match status" value="1"/>
</dbReference>
<dbReference type="PANTHER" id="PTHR43750:SF2">
    <property type="entry name" value="UDP-GLUCOSE 6-DEHYDROGENASE"/>
    <property type="match status" value="1"/>
</dbReference>
<dbReference type="GO" id="GO:0006065">
    <property type="term" value="P:UDP-glucuronate biosynthetic process"/>
    <property type="evidence" value="ECO:0007669"/>
    <property type="project" value="UniProtKB-UniPathway"/>
</dbReference>
<comment type="catalytic activity">
    <reaction evidence="7 8">
        <text>UDP-alpha-D-glucose + 2 NAD(+) + H2O = UDP-alpha-D-glucuronate + 2 NADH + 3 H(+)</text>
        <dbReference type="Rhea" id="RHEA:23596"/>
        <dbReference type="ChEBI" id="CHEBI:15377"/>
        <dbReference type="ChEBI" id="CHEBI:15378"/>
        <dbReference type="ChEBI" id="CHEBI:57540"/>
        <dbReference type="ChEBI" id="CHEBI:57945"/>
        <dbReference type="ChEBI" id="CHEBI:58052"/>
        <dbReference type="ChEBI" id="CHEBI:58885"/>
        <dbReference type="EC" id="1.1.1.22"/>
    </reaction>
</comment>
<dbReference type="Pfam" id="PF03720">
    <property type="entry name" value="UDPG_MGDP_dh_C"/>
    <property type="match status" value="1"/>
</dbReference>
<dbReference type="InterPro" id="IPR014026">
    <property type="entry name" value="UDP-Glc/GDP-Man_DH_dimer"/>
</dbReference>
<dbReference type="RefSeq" id="WP_154540042.1">
    <property type="nucleotide sequence ID" value="NZ_VULQ01000004.1"/>
</dbReference>
<feature type="binding site" evidence="10">
    <location>
        <position position="386"/>
    </location>
    <ligand>
        <name>substrate</name>
    </ligand>
</feature>
<dbReference type="Gene3D" id="3.40.50.720">
    <property type="entry name" value="NAD(P)-binding Rossmann-like Domain"/>
    <property type="match status" value="2"/>
</dbReference>
<dbReference type="GO" id="GO:0051287">
    <property type="term" value="F:NAD binding"/>
    <property type="evidence" value="ECO:0007669"/>
    <property type="project" value="InterPro"/>
</dbReference>
<feature type="binding site" evidence="10">
    <location>
        <position position="306"/>
    </location>
    <ligand>
        <name>substrate</name>
    </ligand>
</feature>
<dbReference type="InterPro" id="IPR036291">
    <property type="entry name" value="NAD(P)-bd_dom_sf"/>
</dbReference>
<feature type="domain" description="UDP-glucose/GDP-mannose dehydrogenase C-terminal" evidence="12">
    <location>
        <begin position="299"/>
        <end position="385"/>
    </location>
</feature>
<dbReference type="Pfam" id="PF03721">
    <property type="entry name" value="UDPG_MGDP_dh_N"/>
    <property type="match status" value="1"/>
</dbReference>
<dbReference type="InterPro" id="IPR036220">
    <property type="entry name" value="UDP-Glc/GDP-Man_DH_C_sf"/>
</dbReference>
<dbReference type="Proteomes" id="UP000441925">
    <property type="component" value="Unassembled WGS sequence"/>
</dbReference>
<protein>
    <recommendedName>
        <fullName evidence="4 8">UDP-glucose 6-dehydrogenase</fullName>
        <ecNumber evidence="3 8">1.1.1.22</ecNumber>
    </recommendedName>
</protein>
<feature type="binding site" evidence="11">
    <location>
        <position position="118"/>
    </location>
    <ligand>
        <name>NAD(+)</name>
        <dbReference type="ChEBI" id="CHEBI:57540"/>
    </ligand>
</feature>
<comment type="pathway">
    <text evidence="1">Nucleotide-sugar biosynthesis; UDP-alpha-D-glucuronate biosynthesis; UDP-alpha-D-glucuronate from UDP-alpha-D-glucose: step 1/1.</text>
</comment>
<evidence type="ECO:0000313" key="14">
    <source>
        <dbReference type="Proteomes" id="UP000441925"/>
    </source>
</evidence>
<dbReference type="GO" id="GO:0000271">
    <property type="term" value="P:polysaccharide biosynthetic process"/>
    <property type="evidence" value="ECO:0007669"/>
    <property type="project" value="InterPro"/>
</dbReference>
<evidence type="ECO:0000313" key="13">
    <source>
        <dbReference type="EMBL" id="MSS77674.1"/>
    </source>
</evidence>
<dbReference type="InterPro" id="IPR017476">
    <property type="entry name" value="UDP-Glc/GDP-Man"/>
</dbReference>